<dbReference type="InterPro" id="IPR001584">
    <property type="entry name" value="Integrase_cat-core"/>
</dbReference>
<dbReference type="Gene3D" id="3.30.420.10">
    <property type="entry name" value="Ribonuclease H-like superfamily/Ribonuclease H"/>
    <property type="match status" value="1"/>
</dbReference>
<sequence length="1333" mass="149704">MATESENTASATSFSLDDPPPSSPYYLHASDNSSLRLVNEPLTGDNFHSWFRSMAMGLSIKNKLGFADGSIGPPKEGINSPLYSLWSRCNNVVITWILNCVSKEIHSTVLYKQTAYEIWTILKNRFSQSNGPQIFQVEQEIGSLSQSQVSVSAYYTKLQGFWEELLNYRPIPVCTCIPSCSCGAMRQVVDNYHQACLMQFLMGLNETFTQVRGQILLMDPMPHIEKVFSLLRQEERQRSIGQLRIPHVESAALLCRSEPIRPAPAKQNFQKRDKPTCAHCGYIGHTVDKCYKIHGYPPGSHSFKPNAKQLLAVLNTKPLLSNTPEAPNPSVTYQALANTASSSSLPVHSMSADYCLIQAFTPWRMIGLGKLHNGLYMLQTSMDHSSSASLFPQFSFSKFSPHSSNNTSLPASVQCTNEQPTAMQLWHYRLGHSSFDRLQFLHQYVQNLPTINKTTPFCNVCPLAKQKRVSFPNAGHICKTNFELIHCDIWGPYFVPTIAGHKYFLTIVDDHSRSTWVYLMHSKSDTRPLLISFFNMVETQFHTKIKSVRSDKGSEFELSDFFSIKGVIHQTSCRDTPQQNSVVERKHQHLLNVARAIRFQSHLPYKFWGECVLTAAYIINRLPSPILDHKTPFELLMHKSPTYSHLKVFGCLAYASTLPSHRTKFDARAVACVFVGYPFGTKGYKLFNLDTQQFFVSRDVFHEHIFPFVTPHLITHPPSSDSDPSDPLPSFSSCTDHDESISPHFLHSPCDHLASGSAPSDSLVQMSHTSYLPTPLPSVPDPPLPLRHSSRPKHTPSYLQDYHCTHKAYTLAISTLVEPKFYHEAVSSPQWCEAMTKELAALEDNQTWVVTTLPLGKHPIGCKWVYKLKFNSDGSLERHKARLVAKGYNQMEGIDYAETFSPVAKLVTVRCFIALAAAQGWSLTQLDVNNAFLHGDLAEEVYMTLPPGFKSKGGTSTNSNLVCKLTKSLYGLKQASRQWFSKFSSTLIADGFKQSKCDYSLFIKSQGSIFIGVLVYVDDILITSNDAASVKALTEFLDQKFKLKDLGPAKYFLGLELARSKKGISLCQRKYALDILEDSGFLAAKPVKFPMEQHLKLSKDQGTLLTDPSVYRRLIGRLLYLTLTRPDISYSVSCLSQFMAEPRLPHLQAAHRVLQYLKNSPGQGLFFSSDTTLQLKGFCDLDWAGCPDTRRSISGFCIYLGDSLISWRSKKQTIVSRSSAEAEYRAMAVATCEITWLLALLQDFCIPHPKASVLYCDNQAALHIAANPVFHERTKHIEVDCHFIRDKIQAGVLKTLHVSSSHQLADIFTKPLGFVQFSFLLTKMGVIDIHSPT</sequence>
<dbReference type="Pfam" id="PF13976">
    <property type="entry name" value="gag_pre-integrs"/>
    <property type="match status" value="1"/>
</dbReference>
<evidence type="ECO:0000313" key="3">
    <source>
        <dbReference type="EMBL" id="SPC84064.1"/>
    </source>
</evidence>
<dbReference type="SUPFAM" id="SSF56672">
    <property type="entry name" value="DNA/RNA polymerases"/>
    <property type="match status" value="1"/>
</dbReference>
<dbReference type="PANTHER" id="PTHR11439:SF470">
    <property type="entry name" value="CYSTEINE-RICH RLK (RECEPTOR-LIKE PROTEIN KINASE) 8"/>
    <property type="match status" value="1"/>
</dbReference>
<dbReference type="InterPro" id="IPR013103">
    <property type="entry name" value="RVT_2"/>
</dbReference>
<gene>
    <name evidence="3" type="ORF">FSB_LOCUS11946</name>
</gene>
<dbReference type="PROSITE" id="PS50994">
    <property type="entry name" value="INTEGRASE"/>
    <property type="match status" value="1"/>
</dbReference>
<dbReference type="EMBL" id="OIVN01000686">
    <property type="protein sequence ID" value="SPC84064.1"/>
    <property type="molecule type" value="Genomic_DNA"/>
</dbReference>
<feature type="domain" description="Integrase catalytic" evidence="2">
    <location>
        <begin position="468"/>
        <end position="640"/>
    </location>
</feature>
<dbReference type="Pfam" id="PF07727">
    <property type="entry name" value="RVT_2"/>
    <property type="match status" value="1"/>
</dbReference>
<organism evidence="3">
    <name type="scientific">Fagus sylvatica</name>
    <name type="common">Beechnut</name>
    <dbReference type="NCBI Taxonomy" id="28930"/>
    <lineage>
        <taxon>Eukaryota</taxon>
        <taxon>Viridiplantae</taxon>
        <taxon>Streptophyta</taxon>
        <taxon>Embryophyta</taxon>
        <taxon>Tracheophyta</taxon>
        <taxon>Spermatophyta</taxon>
        <taxon>Magnoliopsida</taxon>
        <taxon>eudicotyledons</taxon>
        <taxon>Gunneridae</taxon>
        <taxon>Pentapetalae</taxon>
        <taxon>rosids</taxon>
        <taxon>fabids</taxon>
        <taxon>Fagales</taxon>
        <taxon>Fagaceae</taxon>
        <taxon>Fagus</taxon>
    </lineage>
</organism>
<feature type="region of interest" description="Disordered" evidence="1">
    <location>
        <begin position="717"/>
        <end position="736"/>
    </location>
</feature>
<dbReference type="GO" id="GO:0015074">
    <property type="term" value="P:DNA integration"/>
    <property type="evidence" value="ECO:0007669"/>
    <property type="project" value="InterPro"/>
</dbReference>
<reference evidence="3" key="1">
    <citation type="submission" date="2018-02" db="EMBL/GenBank/DDBJ databases">
        <authorList>
            <person name="Cohen D.B."/>
            <person name="Kent A.D."/>
        </authorList>
    </citation>
    <scope>NUCLEOTIDE SEQUENCE</scope>
</reference>
<dbReference type="CDD" id="cd09272">
    <property type="entry name" value="RNase_HI_RT_Ty1"/>
    <property type="match status" value="1"/>
</dbReference>
<dbReference type="InterPro" id="IPR057670">
    <property type="entry name" value="SH3_retrovirus"/>
</dbReference>
<dbReference type="PANTHER" id="PTHR11439">
    <property type="entry name" value="GAG-POL-RELATED RETROTRANSPOSON"/>
    <property type="match status" value="1"/>
</dbReference>
<proteinExistence type="predicted"/>
<dbReference type="InterPro" id="IPR012337">
    <property type="entry name" value="RNaseH-like_sf"/>
</dbReference>
<dbReference type="Pfam" id="PF25597">
    <property type="entry name" value="SH3_retrovirus"/>
    <property type="match status" value="1"/>
</dbReference>
<name>A0A2N9FB96_FAGSY</name>
<evidence type="ECO:0000256" key="1">
    <source>
        <dbReference type="SAM" id="MobiDB-lite"/>
    </source>
</evidence>
<dbReference type="InterPro" id="IPR029472">
    <property type="entry name" value="Copia-like_N"/>
</dbReference>
<dbReference type="InterPro" id="IPR025724">
    <property type="entry name" value="GAG-pre-integrase_dom"/>
</dbReference>
<protein>
    <recommendedName>
        <fullName evidence="2">Integrase catalytic domain-containing protein</fullName>
    </recommendedName>
</protein>
<dbReference type="InterPro" id="IPR043502">
    <property type="entry name" value="DNA/RNA_pol_sf"/>
</dbReference>
<dbReference type="SUPFAM" id="SSF53098">
    <property type="entry name" value="Ribonuclease H-like"/>
    <property type="match status" value="1"/>
</dbReference>
<dbReference type="InterPro" id="IPR036397">
    <property type="entry name" value="RNaseH_sf"/>
</dbReference>
<dbReference type="Pfam" id="PF14244">
    <property type="entry name" value="Retrotran_gag_3"/>
    <property type="match status" value="1"/>
</dbReference>
<accession>A0A2N9FB96</accession>
<dbReference type="GO" id="GO:0003676">
    <property type="term" value="F:nucleic acid binding"/>
    <property type="evidence" value="ECO:0007669"/>
    <property type="project" value="InterPro"/>
</dbReference>
<evidence type="ECO:0000259" key="2">
    <source>
        <dbReference type="PROSITE" id="PS50994"/>
    </source>
</evidence>
<dbReference type="Pfam" id="PF00665">
    <property type="entry name" value="rve"/>
    <property type="match status" value="1"/>
</dbReference>